<dbReference type="FunFam" id="1.20.5.370:FF:000002">
    <property type="entry name" value="Myosin heavy chain"/>
    <property type="match status" value="1"/>
</dbReference>
<dbReference type="FunFam" id="1.20.5.340:FF:000004">
    <property type="entry name" value="Myosin heavy chain"/>
    <property type="match status" value="1"/>
</dbReference>
<dbReference type="Gene3D" id="1.20.5.370">
    <property type="match status" value="4"/>
</dbReference>
<dbReference type="InterPro" id="IPR036961">
    <property type="entry name" value="Kinesin_motor_dom_sf"/>
</dbReference>
<dbReference type="Gene3D" id="1.20.58.530">
    <property type="match status" value="1"/>
</dbReference>
<dbReference type="SUPFAM" id="SSF57997">
    <property type="entry name" value="Tropomyosin"/>
    <property type="match status" value="1"/>
</dbReference>
<evidence type="ECO:0000256" key="8">
    <source>
        <dbReference type="ARBA" id="ARBA00023054"/>
    </source>
</evidence>
<feature type="binding site" evidence="13">
    <location>
        <begin position="179"/>
        <end position="186"/>
    </location>
    <ligand>
        <name>ATP</name>
        <dbReference type="ChEBI" id="CHEBI:30616"/>
    </ligand>
</feature>
<dbReference type="Gene3D" id="3.40.850.10">
    <property type="entry name" value="Kinesin motor domain"/>
    <property type="match status" value="2"/>
</dbReference>
<dbReference type="FunFam" id="1.20.5.370:FF:000003">
    <property type="entry name" value="Myosin heavy chain"/>
    <property type="match status" value="1"/>
</dbReference>
<evidence type="ECO:0000256" key="9">
    <source>
        <dbReference type="ARBA" id="ARBA00023123"/>
    </source>
</evidence>
<dbReference type="FunFam" id="1.10.10.820:FF:000001">
    <property type="entry name" value="Myosin heavy chain"/>
    <property type="match status" value="1"/>
</dbReference>
<evidence type="ECO:0000256" key="3">
    <source>
        <dbReference type="ARBA" id="ARBA00022433"/>
    </source>
</evidence>
<evidence type="ECO:0000256" key="1">
    <source>
        <dbReference type="ARBA" id="ARBA00004657"/>
    </source>
</evidence>
<evidence type="ECO:0000256" key="13">
    <source>
        <dbReference type="PROSITE-ProRule" id="PRU00782"/>
    </source>
</evidence>
<dbReference type="Pfam" id="PF00063">
    <property type="entry name" value="Myosin_head"/>
    <property type="match status" value="2"/>
</dbReference>
<evidence type="ECO:0000256" key="11">
    <source>
        <dbReference type="ARBA" id="ARBA00023179"/>
    </source>
</evidence>
<dbReference type="SMART" id="SM00242">
    <property type="entry name" value="MYSc"/>
    <property type="match status" value="1"/>
</dbReference>
<dbReference type="PROSITE" id="PS51844">
    <property type="entry name" value="SH3_LIKE"/>
    <property type="match status" value="1"/>
</dbReference>
<dbReference type="FunFam" id="3.40.850.10:FF:000024">
    <property type="entry name" value="Myosin heavy chain, isoform J"/>
    <property type="match status" value="1"/>
</dbReference>
<dbReference type="InterPro" id="IPR000048">
    <property type="entry name" value="IQ_motif_EF-hand-BS"/>
</dbReference>
<dbReference type="Gene3D" id="1.10.10.820">
    <property type="match status" value="1"/>
</dbReference>
<evidence type="ECO:0000256" key="2">
    <source>
        <dbReference type="ARBA" id="ARBA00008314"/>
    </source>
</evidence>
<dbReference type="Pfam" id="PF01576">
    <property type="entry name" value="Myosin_tail_1"/>
    <property type="match status" value="2"/>
</dbReference>
<keyword evidence="10 13" id="KW-0505">Motor protein</keyword>
<dbReference type="FunFam" id="1.20.5.340:FF:000013">
    <property type="entry name" value="Myosin heavy chain"/>
    <property type="match status" value="1"/>
</dbReference>
<protein>
    <recommendedName>
        <fullName evidence="18">Myosin heavy chain, fast skeletal muscle-like</fullName>
    </recommendedName>
</protein>
<evidence type="ECO:0000256" key="4">
    <source>
        <dbReference type="ARBA" id="ARBA00022481"/>
    </source>
</evidence>
<keyword evidence="4" id="KW-0488">Methylation</keyword>
<organism evidence="17">
    <name type="scientific">Stegastes partitus</name>
    <name type="common">bicolor damselfish</name>
    <dbReference type="NCBI Taxonomy" id="144197"/>
    <lineage>
        <taxon>Eukaryota</taxon>
        <taxon>Metazoa</taxon>
        <taxon>Chordata</taxon>
        <taxon>Craniata</taxon>
        <taxon>Vertebrata</taxon>
        <taxon>Euteleostomi</taxon>
        <taxon>Actinopterygii</taxon>
        <taxon>Neopterygii</taxon>
        <taxon>Teleostei</taxon>
        <taxon>Neoteleostei</taxon>
        <taxon>Acanthomorphata</taxon>
        <taxon>Ovalentaria</taxon>
        <taxon>Pomacentridae</taxon>
        <taxon>Stegastes</taxon>
    </lineage>
</organism>
<dbReference type="InterPro" id="IPR001609">
    <property type="entry name" value="Myosin_head_motor_dom-like"/>
</dbReference>
<evidence type="ECO:0000256" key="12">
    <source>
        <dbReference type="ARBA" id="ARBA00023203"/>
    </source>
</evidence>
<sequence length="1787" mass="204334">MSTDAEMEQYGPAAIYLRKPERERIEAQTTPFDAKTAFFVTDPDELYVKGKLIKKEGGQATVETDGGKTVTVKEDDILPRNPPKFDKMEDMAMMTHLNEPSVLYNLKERFASWMIYTYSGLFCVVVNPYKWLPVYDAVVVAGYRGKKRIEAPPHIFSISDNAYQFMLTDRENQSILITGESGAGKTVNTKRVIQYFATIAALGAKKAEATAGKIQGSLEDQIIAANPLLEAYGNAKTVRNDNSSRFGKFIRIHFGSSGKLASADIETYLLEKSRVTFQLSAERSYHIFYQLMTGHKPELLEALLITTNPYDYPMVSQGEITVKSINDVEEFIATDTAIDILGFNAEEKVGIYKLTGAVMHHGNMKFKQKQREEQYNSLEQLCINFTNEKLQQFFNHTMFVLEQEEYKKEGIDWEFIDFGMDLAACIELIEKPMGIFSILEEECMFPKASDTSFKNKLHDQHLGKTKAFEKPKPGKGKAEAHFSLVHYAGTVDYNIAGWLDKNKDPLNDSVVQLYQKSGNKLLCFLYASHAGGGGKKGGGKKKGGSFQTVSALFRENLGKLMTNLRSTHPHFVRCLIPNESKTPGLMENHLVIHQLRCNGVLEGIRICRKGFPSRILYGDFKQRYKVLNASVIPEGQFIDNKKASEKLLGSIDVDHTQYKFGHTKVFFKAGLLGTLEEMRDEKLASLVTMTQALCRGYVMRKEYVKMTERRESIYSIQYNIRSFMNVKNWPWMSLYFKIKPLLKSAETEKELQQMKENYGKMQSDLNAALAKKKELEEKMVSLLQEKNDLQLQVASETENLSDAEERCEGLIKSKIQLEAKLKETTERLEDEEEINAELTAKKRKLEDECSELKKDIDDLELTLAKVEKEKHATENKVKNLTEEMASQDEAIAKLTKEKKALQESHQQTLDDLQAEEDKVNTLTKAKTKLEQQVDDLEGSLEQEKKLRMDLERAKRKLEGDLKLARIEELEEEIEAERAARAKVEKQRADLSRELEEISERLEEAGGATAAQIEMNKKREAEFQKLRRDLEESTLQHESTASALRKKQADSVAELGEQIDNLQRVKQKLEKEKSEFKMEIDDLSSNMEAVAKSKSNLEKMCRTLEDQLSELKSKNDENVRQLNDVNAQRARLQTENGEYSRQIEEKEALVSQLTRGKQAFTQQIEELKRHVEEEVKAKNALAHGVQSARHDCDLLREQFEEEQEAKAELQRGMSKANSEVAQWRSKYETDAIQRTEELEESKKKLAQRLQEAEESIEAVNSKCASLEKTKQRLQGEVEDLMIDVERANALAANLDKKQRNFDKVLSEWKQKYEEGQAELEGAQKEARSLSTELFKMKNSYEEALDHLETMKRENKNLQQEISDLTEQIGETGKSIHELEKAKKTVETEKSEIQTALEEAEGTLEHEEAKILRVQLELNQVKGEVDRKLAEKDEEMEQIKRNSQRVIDSMQSNLDSEVRSRNDALRVKKKMEGDLNEMEIQLSHANRQAAEAQKQLRNVQGQLKDAQLHLDDAVRGQEDMKEQVAMVERRNGLMLAEIEELRAALEQTERGRKVAEQELVDASERVGLLHSQNSSLLNTKKKLESDLVQVQGEVDDAVQESRNAEEKAKKAITDAAMMAEELKKEQDTSAHLERMKKNLEVTVKDLQHRLDEAENLAMKGGKKQLQKLESRVRELESEVEAEQRRGADAVKGVRKYERRVKELTYQTEEDKKNVNRLQDLVDKLQLKVKGYKRQAEEAEEQANTHMSRLRKVQHELEEAQERADIAESQVNKLRAKSRDVGKVMVLLVG</sequence>
<keyword evidence="5" id="KW-0963">Cytoplasm</keyword>
<dbReference type="PROSITE" id="PS51456">
    <property type="entry name" value="MYOSIN_MOTOR"/>
    <property type="match status" value="1"/>
</dbReference>
<feature type="domain" description="Myosin motor" evidence="15">
    <location>
        <begin position="86"/>
        <end position="680"/>
    </location>
</feature>
<dbReference type="Pfam" id="PF02736">
    <property type="entry name" value="Myosin_N"/>
    <property type="match status" value="1"/>
</dbReference>
<dbReference type="InterPro" id="IPR004009">
    <property type="entry name" value="SH3_Myosin"/>
</dbReference>
<dbReference type="SMART" id="SM00015">
    <property type="entry name" value="IQ"/>
    <property type="match status" value="1"/>
</dbReference>
<evidence type="ECO:0008006" key="18">
    <source>
        <dbReference type="Google" id="ProtNLM"/>
    </source>
</evidence>
<feature type="coiled-coil region" evidence="14">
    <location>
        <begin position="744"/>
        <end position="1507"/>
    </location>
</feature>
<dbReference type="SUPFAM" id="SSF90257">
    <property type="entry name" value="Myosin rod fragments"/>
    <property type="match status" value="5"/>
</dbReference>
<evidence type="ECO:0000256" key="7">
    <source>
        <dbReference type="ARBA" id="ARBA00022840"/>
    </source>
</evidence>
<dbReference type="Gene3D" id="2.30.30.360">
    <property type="entry name" value="Myosin S1 fragment, N-terminal"/>
    <property type="match status" value="1"/>
</dbReference>
<dbReference type="InterPro" id="IPR014751">
    <property type="entry name" value="XRCC4-like_C"/>
</dbReference>
<dbReference type="CDD" id="cd01377">
    <property type="entry name" value="MYSc_class_II"/>
    <property type="match status" value="1"/>
</dbReference>
<evidence type="ECO:0000256" key="10">
    <source>
        <dbReference type="ARBA" id="ARBA00023175"/>
    </source>
</evidence>
<accession>A0A3B4ZMX0</accession>
<dbReference type="FunFam" id="1.20.58.530:FF:000001">
    <property type="entry name" value="Myosin heavy chain"/>
    <property type="match status" value="1"/>
</dbReference>
<name>A0A3B4ZMX0_9TELE</name>
<keyword evidence="11" id="KW-0514">Muscle protein</keyword>
<dbReference type="GO" id="GO:0005524">
    <property type="term" value="F:ATP binding"/>
    <property type="evidence" value="ECO:0007669"/>
    <property type="project" value="UniProtKB-UniRule"/>
</dbReference>
<dbReference type="Gene3D" id="1.20.5.4820">
    <property type="match status" value="1"/>
</dbReference>
<keyword evidence="3" id="KW-0787">Thick filament</keyword>
<evidence type="ECO:0000259" key="15">
    <source>
        <dbReference type="PROSITE" id="PS51456"/>
    </source>
</evidence>
<dbReference type="FunFam" id="1.20.5.4820:FF:000001">
    <property type="entry name" value="Myosin heavy chain"/>
    <property type="match status" value="1"/>
</dbReference>
<evidence type="ECO:0000259" key="16">
    <source>
        <dbReference type="PROSITE" id="PS51844"/>
    </source>
</evidence>
<dbReference type="SUPFAM" id="SSF52540">
    <property type="entry name" value="P-loop containing nucleoside triphosphate hydrolases"/>
    <property type="match status" value="1"/>
</dbReference>
<proteinExistence type="inferred from homology"/>
<dbReference type="FunFam" id="1.20.5.340:FF:000003">
    <property type="entry name" value="Myosin heavy chain"/>
    <property type="match status" value="1"/>
</dbReference>
<dbReference type="InterPro" id="IPR008989">
    <property type="entry name" value="Myosin_S1_N"/>
</dbReference>
<dbReference type="GO" id="GO:0016460">
    <property type="term" value="C:myosin II complex"/>
    <property type="evidence" value="ECO:0007669"/>
    <property type="project" value="TreeGrafter"/>
</dbReference>
<feature type="region of interest" description="Actin-binding" evidence="13">
    <location>
        <begin position="557"/>
        <end position="579"/>
    </location>
</feature>
<dbReference type="Gene3D" id="6.10.250.2420">
    <property type="match status" value="1"/>
</dbReference>
<dbReference type="FunFam" id="1.20.5.370:FF:000001">
    <property type="entry name" value="Myosin heavy chain"/>
    <property type="match status" value="1"/>
</dbReference>
<dbReference type="InterPro" id="IPR002928">
    <property type="entry name" value="Myosin_tail"/>
</dbReference>
<dbReference type="PRINTS" id="PR00193">
    <property type="entry name" value="MYOSINHEAVY"/>
</dbReference>
<dbReference type="GO" id="GO:0030016">
    <property type="term" value="C:myofibril"/>
    <property type="evidence" value="ECO:0007669"/>
    <property type="project" value="UniProtKB-SubCell"/>
</dbReference>
<comment type="subcellular location">
    <subcellularLocation>
        <location evidence="1">Cytoplasm</location>
        <location evidence="1">Myofibril</location>
    </subcellularLocation>
</comment>
<keyword evidence="9 13" id="KW-0518">Myosin</keyword>
<dbReference type="InterPro" id="IPR027417">
    <property type="entry name" value="P-loop_NTPase"/>
</dbReference>
<keyword evidence="8 14" id="KW-0175">Coiled coil</keyword>
<reference evidence="17" key="1">
    <citation type="submission" date="2023-09" db="UniProtKB">
        <authorList>
            <consortium name="Ensembl"/>
        </authorList>
    </citation>
    <scope>IDENTIFICATION</scope>
</reference>
<dbReference type="FunFam" id="1.20.5.370:FF:000007">
    <property type="entry name" value="Myosin heavy chain"/>
    <property type="match status" value="1"/>
</dbReference>
<evidence type="ECO:0000256" key="5">
    <source>
        <dbReference type="ARBA" id="ARBA00022490"/>
    </source>
</evidence>
<dbReference type="FunFam" id="1.20.5.370:FF:000008">
    <property type="entry name" value="Myosin heavy chain"/>
    <property type="match status" value="1"/>
</dbReference>
<dbReference type="GeneTree" id="ENSGT00940000162888"/>
<dbReference type="GO" id="GO:0032982">
    <property type="term" value="C:myosin filament"/>
    <property type="evidence" value="ECO:0007669"/>
    <property type="project" value="UniProtKB-KW"/>
</dbReference>
<evidence type="ECO:0000256" key="6">
    <source>
        <dbReference type="ARBA" id="ARBA00022741"/>
    </source>
</evidence>
<dbReference type="FunFam" id="1.20.5.340:FF:000002">
    <property type="entry name" value="Myosin heavy chain"/>
    <property type="match status" value="1"/>
</dbReference>
<evidence type="ECO:0000256" key="14">
    <source>
        <dbReference type="SAM" id="Coils"/>
    </source>
</evidence>
<dbReference type="FunFam" id="2.30.30.360:FF:000001">
    <property type="entry name" value="Myosin heavy chain"/>
    <property type="match status" value="1"/>
</dbReference>
<dbReference type="Ensembl" id="ENSSPAT00000003077.1">
    <property type="protein sequence ID" value="ENSSPAP00000003032.1"/>
    <property type="gene ID" value="ENSSPAG00000002263.1"/>
</dbReference>
<keyword evidence="7 13" id="KW-0067">ATP-binding</keyword>
<evidence type="ECO:0000313" key="17">
    <source>
        <dbReference type="Ensembl" id="ENSSPAP00000003032.1"/>
    </source>
</evidence>
<dbReference type="GO" id="GO:0000146">
    <property type="term" value="F:microfilament motor activity"/>
    <property type="evidence" value="ECO:0007669"/>
    <property type="project" value="TreeGrafter"/>
</dbReference>
<feature type="coiled-coil region" evidence="14">
    <location>
        <begin position="1536"/>
        <end position="1774"/>
    </location>
</feature>
<keyword evidence="6 13" id="KW-0547">Nucleotide-binding</keyword>
<dbReference type="Gene3D" id="1.20.5.340">
    <property type="match status" value="6"/>
</dbReference>
<dbReference type="PANTHER" id="PTHR45615">
    <property type="entry name" value="MYOSIN HEAVY CHAIN, NON-MUSCLE"/>
    <property type="match status" value="1"/>
</dbReference>
<feature type="domain" description="Myosin N-terminal SH3-like" evidence="16">
    <location>
        <begin position="33"/>
        <end position="82"/>
    </location>
</feature>
<dbReference type="PROSITE" id="PS50096">
    <property type="entry name" value="IQ"/>
    <property type="match status" value="1"/>
</dbReference>
<comment type="similarity">
    <text evidence="2 13">Belongs to the TRAFAC class myosin-kinesin ATPase superfamily. Myosin family.</text>
</comment>
<keyword evidence="12 13" id="KW-0009">Actin-binding</keyword>
<dbReference type="STRING" id="144197.ENSSPAP00000003032"/>
<dbReference type="GO" id="GO:0051015">
    <property type="term" value="F:actin filament binding"/>
    <property type="evidence" value="ECO:0007669"/>
    <property type="project" value="InterPro"/>
</dbReference>
<dbReference type="Gene3D" id="1.20.120.720">
    <property type="entry name" value="Myosin VI head, motor domain, U50 subdomain"/>
    <property type="match status" value="1"/>
</dbReference>
<dbReference type="PANTHER" id="PTHR45615:SF44">
    <property type="entry name" value="MYOSIN HEAVY CHAIN 4-RELATED"/>
    <property type="match status" value="1"/>
</dbReference>